<feature type="compositionally biased region" description="Basic residues" evidence="3">
    <location>
        <begin position="351"/>
        <end position="370"/>
    </location>
</feature>
<feature type="region of interest" description="Disordered" evidence="3">
    <location>
        <begin position="50"/>
        <end position="69"/>
    </location>
</feature>
<feature type="compositionally biased region" description="Basic and acidic residues" evidence="3">
    <location>
        <begin position="460"/>
        <end position="472"/>
    </location>
</feature>
<proteinExistence type="inferred from homology"/>
<evidence type="ECO:0000313" key="4">
    <source>
        <dbReference type="EMBL" id="KZS03514.1"/>
    </source>
</evidence>
<feature type="region of interest" description="Disordered" evidence="3">
    <location>
        <begin position="392"/>
        <end position="411"/>
    </location>
</feature>
<dbReference type="PROSITE" id="PS00972">
    <property type="entry name" value="USP_1"/>
    <property type="match status" value="1"/>
</dbReference>
<dbReference type="GO" id="GO:0004843">
    <property type="term" value="F:cysteine-type deubiquitinase activity"/>
    <property type="evidence" value="ECO:0007669"/>
    <property type="project" value="UniProtKB-UniRule"/>
</dbReference>
<protein>
    <recommendedName>
        <fullName evidence="2">Ubiquitin carboxyl-terminal hydrolase</fullName>
        <ecNumber evidence="2">3.4.19.12</ecNumber>
    </recommendedName>
</protein>
<feature type="region of interest" description="Disordered" evidence="3">
    <location>
        <begin position="516"/>
        <end position="538"/>
    </location>
</feature>
<feature type="region of interest" description="Disordered" evidence="3">
    <location>
        <begin position="345"/>
        <end position="386"/>
    </location>
</feature>
<dbReference type="InterPro" id="IPR001394">
    <property type="entry name" value="Peptidase_C19_UCH"/>
</dbReference>
<dbReference type="PROSITE" id="PS00973">
    <property type="entry name" value="USP_2"/>
    <property type="match status" value="1"/>
</dbReference>
<dbReference type="GO" id="GO:0016579">
    <property type="term" value="P:protein deubiquitination"/>
    <property type="evidence" value="ECO:0007669"/>
    <property type="project" value="InterPro"/>
</dbReference>
<dbReference type="InterPro" id="IPR018200">
    <property type="entry name" value="USP_CS"/>
</dbReference>
<keyword evidence="2" id="KW-0645">Protease</keyword>
<dbReference type="InterPro" id="IPR050185">
    <property type="entry name" value="Ub_carboxyl-term_hydrolase"/>
</dbReference>
<evidence type="ECO:0000256" key="1">
    <source>
        <dbReference type="ARBA" id="ARBA00000707"/>
    </source>
</evidence>
<keyword evidence="5" id="KW-1185">Reference proteome</keyword>
<keyword evidence="2" id="KW-0788">Thiol protease</keyword>
<feature type="compositionally biased region" description="Basic and acidic residues" evidence="3">
    <location>
        <begin position="395"/>
        <end position="411"/>
    </location>
</feature>
<feature type="region of interest" description="Disordered" evidence="3">
    <location>
        <begin position="460"/>
        <end position="502"/>
    </location>
</feature>
<dbReference type="CDD" id="cd02667">
    <property type="entry name" value="Peptidase_C19K"/>
    <property type="match status" value="1"/>
</dbReference>
<keyword evidence="2" id="KW-0833">Ubl conjugation pathway</keyword>
<comment type="catalytic activity">
    <reaction evidence="1 2">
        <text>Thiol-dependent hydrolysis of ester, thioester, amide, peptide and isopeptide bonds formed by the C-terminal Gly of ubiquitin (a 76-residue protein attached to proteins as an intracellular targeting signal).</text>
        <dbReference type="EC" id="3.4.19.12"/>
    </reaction>
</comment>
<dbReference type="PROSITE" id="PS50235">
    <property type="entry name" value="USP_3"/>
    <property type="match status" value="1"/>
</dbReference>
<dbReference type="Gene3D" id="3.90.70.10">
    <property type="entry name" value="Cysteine proteinases"/>
    <property type="match status" value="2"/>
</dbReference>
<dbReference type="EMBL" id="LRGB01003257">
    <property type="protein sequence ID" value="KZS03514.1"/>
    <property type="molecule type" value="Genomic_DNA"/>
</dbReference>
<evidence type="ECO:0000256" key="2">
    <source>
        <dbReference type="RuleBase" id="RU366025"/>
    </source>
</evidence>
<feature type="region of interest" description="Disordered" evidence="3">
    <location>
        <begin position="121"/>
        <end position="151"/>
    </location>
</feature>
<organism evidence="4 5">
    <name type="scientific">Daphnia magna</name>
    <dbReference type="NCBI Taxonomy" id="35525"/>
    <lineage>
        <taxon>Eukaryota</taxon>
        <taxon>Metazoa</taxon>
        <taxon>Ecdysozoa</taxon>
        <taxon>Arthropoda</taxon>
        <taxon>Crustacea</taxon>
        <taxon>Branchiopoda</taxon>
        <taxon>Diplostraca</taxon>
        <taxon>Cladocera</taxon>
        <taxon>Anomopoda</taxon>
        <taxon>Daphniidae</taxon>
        <taxon>Daphnia</taxon>
    </lineage>
</organism>
<evidence type="ECO:0000313" key="5">
    <source>
        <dbReference type="Proteomes" id="UP000076858"/>
    </source>
</evidence>
<feature type="compositionally biased region" description="Acidic residues" evidence="3">
    <location>
        <begin position="485"/>
        <end position="502"/>
    </location>
</feature>
<name>A0A0P5ZI07_9CRUS</name>
<comment type="similarity">
    <text evidence="2">Belongs to the peptidase C19 family.</text>
</comment>
<evidence type="ECO:0000256" key="3">
    <source>
        <dbReference type="SAM" id="MobiDB-lite"/>
    </source>
</evidence>
<dbReference type="OrthoDB" id="2020758at2759"/>
<dbReference type="Pfam" id="PF00443">
    <property type="entry name" value="UCH"/>
    <property type="match status" value="1"/>
</dbReference>
<reference evidence="4 5" key="1">
    <citation type="submission" date="2016-03" db="EMBL/GenBank/DDBJ databases">
        <title>EvidentialGene: Evidence-directed Construction of Genes on Genomes.</title>
        <authorList>
            <person name="Gilbert D.G."/>
            <person name="Choi J.-H."/>
            <person name="Mockaitis K."/>
            <person name="Colbourne J."/>
            <person name="Pfrender M."/>
        </authorList>
    </citation>
    <scope>NUCLEOTIDE SEQUENCE [LARGE SCALE GENOMIC DNA]</scope>
    <source>
        <strain evidence="4 5">Xinb3</strain>
        <tissue evidence="4">Complete organism</tissue>
    </source>
</reference>
<feature type="compositionally biased region" description="Basic and acidic residues" evidence="3">
    <location>
        <begin position="57"/>
        <end position="69"/>
    </location>
</feature>
<dbReference type="SUPFAM" id="SSF54001">
    <property type="entry name" value="Cysteine proteinases"/>
    <property type="match status" value="1"/>
</dbReference>
<dbReference type="PANTHER" id="PTHR21646">
    <property type="entry name" value="UBIQUITIN CARBOXYL-TERMINAL HYDROLASE"/>
    <property type="match status" value="1"/>
</dbReference>
<feature type="compositionally biased region" description="Low complexity" evidence="3">
    <location>
        <begin position="123"/>
        <end position="144"/>
    </location>
</feature>
<comment type="caution">
    <text evidence="4">The sequence shown here is derived from an EMBL/GenBank/DDBJ whole genome shotgun (WGS) entry which is preliminary data.</text>
</comment>
<sequence>MAMADSGGLTQAVEFSRKPSGLTGKSPKRSSMKRSQSQYDAKELSKIGYLSTPSMEAKTKETNGKENVHESLPSVKGLANLGNTCFFNSVMQVLSQTHWLTQLLDMEVRDGHVIQLKGSDGISSCKSSCTTSEELDSSSPSIDPSESENAEDSIFAEPINVPLGPGKPLTLTLASFLKDMHCPAITGGTGKRRQSLSTVTPSSLFNQVCKKSPQFRGFQQQDAHELLRHLLDGIRTEEITRRRHAIMSHFDLPATVAKNQQAEVDPVLKRKLKVYGKESAHTFVDQLFGGQLLSTVICESCHHQYQILEPFMDLSLPVSEDKSPPANQKRKNNVVDSLSCLGSSTPITISKHQRKKERKAERRGKGRRYKTKEEEEMFPASTQDNVASLAVEEESCAKEDADSTKTDDTVSVKTDDTISVKTDDTVSVKTDDTVSVKTDDTVSVKTDDTVSVKTDDTISVKTQEKETSKNEVYDEDESLASSGREDEDEDIGGDVEDNNEEVNELVSRIEKVRVDSASDEDDIDQVTMDSPPTTPTAKKIRSKWIAKSLCSLAVRYHATNQECSVQSCLNLFTAPELLTGSNKYGCENCTKRKAAAAIAEGADEDTKIPTVYSVASKQLLIFAPPALLTLHLKRFTQNGIALRKAQKHVDFPLRLDLAPFCSAAAAGVSSIPADQKEVIYSLYGVIEHSGRLSSGHYTAFVKVRPVTSDLLTQFLQREPMQTDDLHRLRDQLSERLLAERATSGSNSEFPSDGVWYYCSDSHVTAVSEEKVLRSQAFLLFYERVL</sequence>
<dbReference type="PANTHER" id="PTHR21646:SF39">
    <property type="entry name" value="UBIQUITIN CARBOXYL-TERMINAL HYDROLASE 16"/>
    <property type="match status" value="1"/>
</dbReference>
<keyword evidence="2 4" id="KW-0378">Hydrolase</keyword>
<dbReference type="AlphaFoldDB" id="A0A0P5ZI07"/>
<accession>A0A0P5ZI07</accession>
<feature type="region of interest" description="Disordered" evidence="3">
    <location>
        <begin position="319"/>
        <end position="338"/>
    </location>
</feature>
<dbReference type="InterPro" id="IPR038765">
    <property type="entry name" value="Papain-like_cys_pep_sf"/>
</dbReference>
<feature type="region of interest" description="Disordered" evidence="3">
    <location>
        <begin position="1"/>
        <end position="44"/>
    </location>
</feature>
<gene>
    <name evidence="4" type="ORF">APZ42_033706</name>
</gene>
<dbReference type="GO" id="GO:0006508">
    <property type="term" value="P:proteolysis"/>
    <property type="evidence" value="ECO:0007669"/>
    <property type="project" value="UniProtKB-KW"/>
</dbReference>
<dbReference type="EC" id="3.4.19.12" evidence="2"/>
<dbReference type="STRING" id="35525.A0A0P5ZI07"/>
<dbReference type="CDD" id="cd02257">
    <property type="entry name" value="Peptidase_C19"/>
    <property type="match status" value="1"/>
</dbReference>
<dbReference type="InterPro" id="IPR028889">
    <property type="entry name" value="USP"/>
</dbReference>
<dbReference type="Proteomes" id="UP000076858">
    <property type="component" value="Unassembled WGS sequence"/>
</dbReference>